<dbReference type="AlphaFoldDB" id="A0A165ER50"/>
<dbReference type="InterPro" id="IPR053026">
    <property type="entry name" value="CDC42_GEF"/>
</dbReference>
<sequence>MDLQNAVTNLKTRVQDWKGWSAEDLGALLLHDWLTVSRANGETTRFYVHLFAQALLCFKEDKTEGAATSLLGDTPLRMKGRIYIKTIRSIATSADVNINTLTLGFLNQDMTLQFDHPDQMERWAPRLYHLYTKCEAAGTA</sequence>
<keyword evidence="2" id="KW-1185">Reference proteome</keyword>
<dbReference type="PANTHER" id="PTHR47339:SF1">
    <property type="entry name" value="CELL DIVISION CONTROL PROTEIN 24"/>
    <property type="match status" value="1"/>
</dbReference>
<dbReference type="Pfam" id="PF15411">
    <property type="entry name" value="PH_10"/>
    <property type="match status" value="1"/>
</dbReference>
<dbReference type="Gene3D" id="2.30.29.30">
    <property type="entry name" value="Pleckstrin-homology domain (PH domain)/Phosphotyrosine-binding domain (PTB)"/>
    <property type="match status" value="1"/>
</dbReference>
<protein>
    <recommendedName>
        <fullName evidence="3">PH domain-containing protein</fullName>
    </recommendedName>
</protein>
<dbReference type="GO" id="GO:0030010">
    <property type="term" value="P:establishment of cell polarity"/>
    <property type="evidence" value="ECO:0007669"/>
    <property type="project" value="TreeGrafter"/>
</dbReference>
<dbReference type="GO" id="GO:0043332">
    <property type="term" value="C:mating projection tip"/>
    <property type="evidence" value="ECO:0007669"/>
    <property type="project" value="TreeGrafter"/>
</dbReference>
<dbReference type="InterPro" id="IPR011993">
    <property type="entry name" value="PH-like_dom_sf"/>
</dbReference>
<dbReference type="PANTHER" id="PTHR47339">
    <property type="entry name" value="CELL DIVISION CONTROL PROTEIN 24"/>
    <property type="match status" value="1"/>
</dbReference>
<evidence type="ECO:0008006" key="3">
    <source>
        <dbReference type="Google" id="ProtNLM"/>
    </source>
</evidence>
<dbReference type="SUPFAM" id="SSF50729">
    <property type="entry name" value="PH domain-like"/>
    <property type="match status" value="1"/>
</dbReference>
<gene>
    <name evidence="1" type="ORF">CALCODRAFT_484829</name>
</gene>
<name>A0A165ER50_9BASI</name>
<dbReference type="STRING" id="1353952.A0A165ER50"/>
<accession>A0A165ER50</accession>
<proteinExistence type="predicted"/>
<evidence type="ECO:0000313" key="2">
    <source>
        <dbReference type="Proteomes" id="UP000076842"/>
    </source>
</evidence>
<dbReference type="GO" id="GO:0005737">
    <property type="term" value="C:cytoplasm"/>
    <property type="evidence" value="ECO:0007669"/>
    <property type="project" value="TreeGrafter"/>
</dbReference>
<dbReference type="Proteomes" id="UP000076842">
    <property type="component" value="Unassembled WGS sequence"/>
</dbReference>
<dbReference type="EMBL" id="KV423996">
    <property type="protein sequence ID" value="KZT55368.1"/>
    <property type="molecule type" value="Genomic_DNA"/>
</dbReference>
<dbReference type="InParanoid" id="A0A165ER50"/>
<dbReference type="GO" id="GO:0000935">
    <property type="term" value="C:division septum"/>
    <property type="evidence" value="ECO:0007669"/>
    <property type="project" value="TreeGrafter"/>
</dbReference>
<dbReference type="GO" id="GO:0005634">
    <property type="term" value="C:nucleus"/>
    <property type="evidence" value="ECO:0007669"/>
    <property type="project" value="TreeGrafter"/>
</dbReference>
<organism evidence="1 2">
    <name type="scientific">Calocera cornea HHB12733</name>
    <dbReference type="NCBI Taxonomy" id="1353952"/>
    <lineage>
        <taxon>Eukaryota</taxon>
        <taxon>Fungi</taxon>
        <taxon>Dikarya</taxon>
        <taxon>Basidiomycota</taxon>
        <taxon>Agaricomycotina</taxon>
        <taxon>Dacrymycetes</taxon>
        <taxon>Dacrymycetales</taxon>
        <taxon>Dacrymycetaceae</taxon>
        <taxon>Calocera</taxon>
    </lineage>
</organism>
<reference evidence="1 2" key="1">
    <citation type="journal article" date="2016" name="Mol. Biol. Evol.">
        <title>Comparative Genomics of Early-Diverging Mushroom-Forming Fungi Provides Insights into the Origins of Lignocellulose Decay Capabilities.</title>
        <authorList>
            <person name="Nagy L.G."/>
            <person name="Riley R."/>
            <person name="Tritt A."/>
            <person name="Adam C."/>
            <person name="Daum C."/>
            <person name="Floudas D."/>
            <person name="Sun H."/>
            <person name="Yadav J.S."/>
            <person name="Pangilinan J."/>
            <person name="Larsson K.H."/>
            <person name="Matsuura K."/>
            <person name="Barry K."/>
            <person name="Labutti K."/>
            <person name="Kuo R."/>
            <person name="Ohm R.A."/>
            <person name="Bhattacharya S.S."/>
            <person name="Shirouzu T."/>
            <person name="Yoshinaga Y."/>
            <person name="Martin F.M."/>
            <person name="Grigoriev I.V."/>
            <person name="Hibbett D.S."/>
        </authorList>
    </citation>
    <scope>NUCLEOTIDE SEQUENCE [LARGE SCALE GENOMIC DNA]</scope>
    <source>
        <strain evidence="1 2">HHB12733</strain>
    </source>
</reference>
<evidence type="ECO:0000313" key="1">
    <source>
        <dbReference type="EMBL" id="KZT55368.1"/>
    </source>
</evidence>
<dbReference type="GO" id="GO:0031106">
    <property type="term" value="P:septin ring organization"/>
    <property type="evidence" value="ECO:0007669"/>
    <property type="project" value="TreeGrafter"/>
</dbReference>
<dbReference type="OrthoDB" id="1594986at2759"/>